<feature type="transmembrane region" description="Helical" evidence="1">
    <location>
        <begin position="136"/>
        <end position="160"/>
    </location>
</feature>
<dbReference type="EMBL" id="VRMN01000010">
    <property type="protein sequence ID" value="KAA8492262.1"/>
    <property type="molecule type" value="Genomic_DNA"/>
</dbReference>
<dbReference type="InterPro" id="IPR051218">
    <property type="entry name" value="Sec_MonoDiacylglyc_Lipase"/>
</dbReference>
<dbReference type="CDD" id="cd00519">
    <property type="entry name" value="Lipase_3"/>
    <property type="match status" value="1"/>
</dbReference>
<dbReference type="AlphaFoldDB" id="A0A5J4YMK3"/>
<keyword evidence="1" id="KW-0472">Membrane</keyword>
<comment type="caution">
    <text evidence="3">The sequence shown here is derived from an EMBL/GenBank/DDBJ whole genome shotgun (WGS) entry which is preliminary data.</text>
</comment>
<reference evidence="4" key="1">
    <citation type="journal article" date="2019" name="Nat. Commun.">
        <title>Expansion of phycobilisome linker gene families in mesophilic red algae.</title>
        <authorList>
            <person name="Lee J."/>
            <person name="Kim D."/>
            <person name="Bhattacharya D."/>
            <person name="Yoon H.S."/>
        </authorList>
    </citation>
    <scope>NUCLEOTIDE SEQUENCE [LARGE SCALE GENOMIC DNA]</scope>
    <source>
        <strain evidence="4">CCMP 1328</strain>
    </source>
</reference>
<feature type="transmembrane region" description="Helical" evidence="1">
    <location>
        <begin position="261"/>
        <end position="280"/>
    </location>
</feature>
<dbReference type="SUPFAM" id="SSF53474">
    <property type="entry name" value="alpha/beta-Hydrolases"/>
    <property type="match status" value="1"/>
</dbReference>
<dbReference type="InterPro" id="IPR029058">
    <property type="entry name" value="AB_hydrolase_fold"/>
</dbReference>
<feature type="transmembrane region" description="Helical" evidence="1">
    <location>
        <begin position="219"/>
        <end position="241"/>
    </location>
</feature>
<dbReference type="Gene3D" id="3.40.50.1820">
    <property type="entry name" value="alpha/beta hydrolase"/>
    <property type="match status" value="1"/>
</dbReference>
<keyword evidence="1" id="KW-0812">Transmembrane</keyword>
<dbReference type="InterPro" id="IPR002921">
    <property type="entry name" value="Fungal_lipase-type"/>
</dbReference>
<dbReference type="OrthoDB" id="426718at2759"/>
<feature type="domain" description="Fungal lipase-type" evidence="2">
    <location>
        <begin position="784"/>
        <end position="902"/>
    </location>
</feature>
<evidence type="ECO:0000313" key="4">
    <source>
        <dbReference type="Proteomes" id="UP000324585"/>
    </source>
</evidence>
<evidence type="ECO:0000259" key="2">
    <source>
        <dbReference type="Pfam" id="PF01764"/>
    </source>
</evidence>
<feature type="transmembrane region" description="Helical" evidence="1">
    <location>
        <begin position="88"/>
        <end position="116"/>
    </location>
</feature>
<evidence type="ECO:0000313" key="3">
    <source>
        <dbReference type="EMBL" id="KAA8492262.1"/>
    </source>
</evidence>
<evidence type="ECO:0000256" key="1">
    <source>
        <dbReference type="SAM" id="Phobius"/>
    </source>
</evidence>
<keyword evidence="1" id="KW-1133">Transmembrane helix</keyword>
<accession>A0A5J4YMK3</accession>
<dbReference type="Pfam" id="PF01764">
    <property type="entry name" value="Lipase_3"/>
    <property type="match status" value="1"/>
</dbReference>
<name>A0A5J4YMK3_PORPP</name>
<organism evidence="3 4">
    <name type="scientific">Porphyridium purpureum</name>
    <name type="common">Red alga</name>
    <name type="synonym">Porphyridium cruentum</name>
    <dbReference type="NCBI Taxonomy" id="35688"/>
    <lineage>
        <taxon>Eukaryota</taxon>
        <taxon>Rhodophyta</taxon>
        <taxon>Bangiophyceae</taxon>
        <taxon>Porphyridiales</taxon>
        <taxon>Porphyridiaceae</taxon>
        <taxon>Porphyridium</taxon>
    </lineage>
</organism>
<gene>
    <name evidence="3" type="ORF">FVE85_3700</name>
</gene>
<proteinExistence type="predicted"/>
<sequence length="991" mass="109837">MESLTEDEREKAEAVTNIIVKDGEEKWAALPAQLLSHKSPSSLLSSPSSSSIPSAPASELGLRIADIIEQDRRRSVLWYFQIMKNRDVLGFVAFIVAMCVFVSASVLCLGIIAATTGGTEEHIAKAAKTSSLVQQTIVLVMLALILMSTISYGIIVFFLVPRDRKEEDKKHPEDSRLHSMGLADLSSARMAERNHSSLTSSLVGKEYDSLKEMRVVQTVVFVLVFLTSVACLFGFSLIHWIAEFWTTLFWPVYDSLVYTTANAYFYVYIWATADLAVLALDPVTGLPMSLNEYKSNHFWRTKIRATDTSDESVGWLDRLGLLLLVLMWDKVLFFIAYSATEIPMSLVFRIRGAAFAWHAWIPLVRVHNDASVSFSAGQTATIAVGCAFNIMGLAVYLFKARRASKILNKQPFFVNSKRTLYFRFTFLETIGVWFVTVFFLQLFQVLVIPLTGPFGLLYYNTSLDWVYLTGGIVGILTLVPLAVWVLSITILFLPATYPGPQSLFRFKYIPIETSLQDANTRARFMLEEERKRLVPRLGHADAEADLHSSWAACAPHVFCWRYAGLCYNFSKLAYAPVALNTNSLENKSMSSSASDPPLAIAAEGDASQEVDALETGFSPDVRTLLPMRKTERFKSSRQTTRRVVNVEGHTTKRIASGLRNRVRCRSGFEVAADVTNTESGTRAVVFCHGEDDHIAVAFRGTVSMKDLETDVQSKMVDMVNKWDTFSRAQAGTLNKSNLDVSLSLNQSRGDTSVSLRAQLEERLASVREENASDSKVSGVAAEQVDDVLQKVRSRKRLDVHSGFLAAYFSIRSALLDALLPLLAAGPLRPVLICGHSLGGALSVLLAFDLMVCQLIPAGTLYCMTFGSPKLGSPLFAQAMRVLLPNMFRVVFVGDPVTKIPRRDFVGLLGKKFSHAGHLVLISQNGALLLTPSIVEKMFTHRASFDINRHRMATYAQGLNAFASSFGSSFDVWTHTFNDVVEEDEQGLVAIT</sequence>
<dbReference type="PANTHER" id="PTHR45856">
    <property type="entry name" value="ALPHA/BETA-HYDROLASES SUPERFAMILY PROTEIN"/>
    <property type="match status" value="1"/>
</dbReference>
<dbReference type="PANTHER" id="PTHR45856:SF24">
    <property type="entry name" value="FUNGAL LIPASE-LIKE DOMAIN-CONTAINING PROTEIN"/>
    <property type="match status" value="1"/>
</dbReference>
<protein>
    <submittedName>
        <fullName evidence="3">Lipase</fullName>
    </submittedName>
</protein>
<feature type="transmembrane region" description="Helical" evidence="1">
    <location>
        <begin position="380"/>
        <end position="399"/>
    </location>
</feature>
<feature type="transmembrane region" description="Helical" evidence="1">
    <location>
        <begin position="465"/>
        <end position="493"/>
    </location>
</feature>
<dbReference type="Proteomes" id="UP000324585">
    <property type="component" value="Unassembled WGS sequence"/>
</dbReference>
<feature type="transmembrane region" description="Helical" evidence="1">
    <location>
        <begin position="420"/>
        <end position="445"/>
    </location>
</feature>
<dbReference type="GO" id="GO:0006629">
    <property type="term" value="P:lipid metabolic process"/>
    <property type="evidence" value="ECO:0007669"/>
    <property type="project" value="InterPro"/>
</dbReference>
<keyword evidence="4" id="KW-1185">Reference proteome</keyword>